<evidence type="ECO:0000256" key="4">
    <source>
        <dbReference type="ARBA" id="ARBA00023065"/>
    </source>
</evidence>
<keyword evidence="4 8" id="KW-0406">Ion transport</keyword>
<keyword evidence="7 8" id="KW-0066">ATP synthesis</keyword>
<organism evidence="10 11">
    <name type="scientific">Aneurinibacillus thermoaerophilus</name>
    <dbReference type="NCBI Taxonomy" id="143495"/>
    <lineage>
        <taxon>Bacteria</taxon>
        <taxon>Bacillati</taxon>
        <taxon>Bacillota</taxon>
        <taxon>Bacilli</taxon>
        <taxon>Bacillales</taxon>
        <taxon>Paenibacillaceae</taxon>
        <taxon>Aneurinibacillus group</taxon>
        <taxon>Aneurinibacillus</taxon>
    </lineage>
</organism>
<accession>A0A1G8A106</accession>
<evidence type="ECO:0000256" key="2">
    <source>
        <dbReference type="ARBA" id="ARBA00022448"/>
    </source>
</evidence>
<dbReference type="OrthoDB" id="9802471at2"/>
<dbReference type="GO" id="GO:0045259">
    <property type="term" value="C:proton-transporting ATP synthase complex"/>
    <property type="evidence" value="ECO:0007669"/>
    <property type="project" value="UniProtKB-KW"/>
</dbReference>
<dbReference type="GO" id="GO:0005886">
    <property type="term" value="C:plasma membrane"/>
    <property type="evidence" value="ECO:0007669"/>
    <property type="project" value="UniProtKB-SubCell"/>
</dbReference>
<dbReference type="SUPFAM" id="SSF47928">
    <property type="entry name" value="N-terminal domain of the delta subunit of the F1F0-ATP synthase"/>
    <property type="match status" value="1"/>
</dbReference>
<dbReference type="InterPro" id="IPR026015">
    <property type="entry name" value="ATP_synth_OSCP/delta_N_sf"/>
</dbReference>
<dbReference type="GO" id="GO:0046933">
    <property type="term" value="F:proton-transporting ATP synthase activity, rotational mechanism"/>
    <property type="evidence" value="ECO:0007669"/>
    <property type="project" value="UniProtKB-UniRule"/>
</dbReference>
<keyword evidence="2 8" id="KW-0813">Transport</keyword>
<dbReference type="EMBL" id="CP080764">
    <property type="protein sequence ID" value="QYY42604.1"/>
    <property type="molecule type" value="Genomic_DNA"/>
</dbReference>
<comment type="similarity">
    <text evidence="8">Belongs to the ATPase delta chain family.</text>
</comment>
<keyword evidence="6 8" id="KW-0139">CF(1)</keyword>
<comment type="function">
    <text evidence="8">This protein is part of the stalk that links CF(0) to CF(1). It either transmits conformational changes from CF(0) to CF(1) or is implicated in proton conduction.</text>
</comment>
<evidence type="ECO:0000256" key="1">
    <source>
        <dbReference type="ARBA" id="ARBA00004370"/>
    </source>
</evidence>
<evidence type="ECO:0000256" key="6">
    <source>
        <dbReference type="ARBA" id="ARBA00023196"/>
    </source>
</evidence>
<evidence type="ECO:0000256" key="5">
    <source>
        <dbReference type="ARBA" id="ARBA00023136"/>
    </source>
</evidence>
<dbReference type="RefSeq" id="WP_057897406.1">
    <property type="nucleotide sequence ID" value="NZ_CP080764.1"/>
</dbReference>
<keyword evidence="8" id="KW-1003">Cell membrane</keyword>
<evidence type="ECO:0000313" key="12">
    <source>
        <dbReference type="Proteomes" id="UP000826616"/>
    </source>
</evidence>
<name>A0A1G8A106_ANETH</name>
<dbReference type="InterPro" id="IPR020781">
    <property type="entry name" value="ATPase_OSCP/d_CS"/>
</dbReference>
<dbReference type="NCBIfam" id="TIGR01145">
    <property type="entry name" value="ATP_synt_delta"/>
    <property type="match status" value="1"/>
</dbReference>
<dbReference type="PROSITE" id="PS00389">
    <property type="entry name" value="ATPASE_DELTA"/>
    <property type="match status" value="1"/>
</dbReference>
<dbReference type="GeneID" id="97143180"/>
<dbReference type="Proteomes" id="UP000198956">
    <property type="component" value="Unassembled WGS sequence"/>
</dbReference>
<keyword evidence="5 8" id="KW-0472">Membrane</keyword>
<proteinExistence type="inferred from homology"/>
<dbReference type="NCBIfam" id="NF004403">
    <property type="entry name" value="PRK05758.2-4"/>
    <property type="match status" value="1"/>
</dbReference>
<evidence type="ECO:0000256" key="3">
    <source>
        <dbReference type="ARBA" id="ARBA00022781"/>
    </source>
</evidence>
<dbReference type="AlphaFoldDB" id="A0A1G8A106"/>
<sequence>MSAVAKRYARALYEVASEKQAVETMENELIQITDIIKGNDELNMLLAHPKVTADEKKEMVNALFAGKISDIALNFVHILIERGREDELNDVLKHFTELSNEARGIADATVTTAKPLTEAEVQKIAEQFGQKLNKKLRVTTKVDPSIIGGMIVRIGDRLYDGSIKGKLARFTQQIKQAQV</sequence>
<keyword evidence="3 8" id="KW-0375">Hydrogen ion transport</keyword>
<dbReference type="PRINTS" id="PR00125">
    <property type="entry name" value="ATPASEDELTA"/>
</dbReference>
<gene>
    <name evidence="8" type="primary">atpH</name>
    <name evidence="9" type="ORF">K3F53_17510</name>
    <name evidence="10" type="ORF">SAMN04489735_101367</name>
</gene>
<reference evidence="10 11" key="1">
    <citation type="submission" date="2016-10" db="EMBL/GenBank/DDBJ databases">
        <authorList>
            <person name="de Groot N.N."/>
        </authorList>
    </citation>
    <scope>NUCLEOTIDE SEQUENCE [LARGE SCALE GENOMIC DNA]</scope>
    <source>
        <strain evidence="10 11">L 420-91</strain>
    </source>
</reference>
<dbReference type="Gene3D" id="1.10.520.20">
    <property type="entry name" value="N-terminal domain of the delta subunit of the F1F0-ATP synthase"/>
    <property type="match status" value="1"/>
</dbReference>
<keyword evidence="12" id="KW-1185">Reference proteome</keyword>
<evidence type="ECO:0000256" key="8">
    <source>
        <dbReference type="HAMAP-Rule" id="MF_01416"/>
    </source>
</evidence>
<dbReference type="NCBIfam" id="NF004402">
    <property type="entry name" value="PRK05758.2-2"/>
    <property type="match status" value="1"/>
</dbReference>
<dbReference type="PANTHER" id="PTHR11910">
    <property type="entry name" value="ATP SYNTHASE DELTA CHAIN"/>
    <property type="match status" value="1"/>
</dbReference>
<dbReference type="Pfam" id="PF00213">
    <property type="entry name" value="OSCP"/>
    <property type="match status" value="1"/>
</dbReference>
<dbReference type="HAMAP" id="MF_01416">
    <property type="entry name" value="ATP_synth_delta_bact"/>
    <property type="match status" value="1"/>
</dbReference>
<dbReference type="EMBL" id="FNDE01000013">
    <property type="protein sequence ID" value="SDH14573.1"/>
    <property type="molecule type" value="Genomic_DNA"/>
</dbReference>
<comment type="function">
    <text evidence="8">F(1)F(0) ATP synthase produces ATP from ADP in the presence of a proton or sodium gradient. F-type ATPases consist of two structural domains, F(1) containing the extramembraneous catalytic core and F(0) containing the membrane proton channel, linked together by a central stalk and a peripheral stalk. During catalysis, ATP synthesis in the catalytic domain of F(1) is coupled via a rotary mechanism of the central stalk subunits to proton translocation.</text>
</comment>
<evidence type="ECO:0000313" key="10">
    <source>
        <dbReference type="EMBL" id="SDH14573.1"/>
    </source>
</evidence>
<dbReference type="Proteomes" id="UP000826616">
    <property type="component" value="Chromosome"/>
</dbReference>
<comment type="subcellular location">
    <subcellularLocation>
        <location evidence="8">Cell membrane</location>
        <topology evidence="8">Peripheral membrane protein</topology>
    </subcellularLocation>
    <subcellularLocation>
        <location evidence="1">Membrane</location>
    </subcellularLocation>
</comment>
<evidence type="ECO:0000313" key="11">
    <source>
        <dbReference type="Proteomes" id="UP000198956"/>
    </source>
</evidence>
<protein>
    <recommendedName>
        <fullName evidence="8">ATP synthase subunit delta</fullName>
    </recommendedName>
    <alternativeName>
        <fullName evidence="8">ATP synthase F(1) sector subunit delta</fullName>
    </alternativeName>
    <alternativeName>
        <fullName evidence="8">F-type ATPase subunit delta</fullName>
        <shortName evidence="8">F-ATPase subunit delta</shortName>
    </alternativeName>
</protein>
<evidence type="ECO:0000313" key="9">
    <source>
        <dbReference type="EMBL" id="QYY42604.1"/>
    </source>
</evidence>
<dbReference type="InterPro" id="IPR000711">
    <property type="entry name" value="ATPase_OSCP/dsu"/>
</dbReference>
<reference evidence="9 12" key="2">
    <citation type="submission" date="2021-08" db="EMBL/GenBank/DDBJ databases">
        <title>Complete genome sequence of the strain Aneurinibacillus thermoaerophilus CCM 8960.</title>
        <authorList>
            <person name="Musilova J."/>
            <person name="Kourilova X."/>
            <person name="Pernicova I."/>
            <person name="Bezdicek M."/>
            <person name="Lengerova M."/>
            <person name="Obruca S."/>
            <person name="Sedlar K."/>
        </authorList>
    </citation>
    <scope>NUCLEOTIDE SEQUENCE [LARGE SCALE GENOMIC DNA]</scope>
    <source>
        <strain evidence="9 12">CCM 8960</strain>
    </source>
</reference>
<evidence type="ECO:0000256" key="7">
    <source>
        <dbReference type="ARBA" id="ARBA00023310"/>
    </source>
</evidence>